<feature type="domain" description="DUF6532" evidence="2">
    <location>
        <begin position="314"/>
        <end position="506"/>
    </location>
</feature>
<dbReference type="AlphaFoldDB" id="A0A165HLL4"/>
<feature type="compositionally biased region" description="Basic and acidic residues" evidence="1">
    <location>
        <begin position="78"/>
        <end position="110"/>
    </location>
</feature>
<protein>
    <recommendedName>
        <fullName evidence="2">DUF6532 domain-containing protein</fullName>
    </recommendedName>
</protein>
<keyword evidence="4" id="KW-1185">Reference proteome</keyword>
<feature type="region of interest" description="Disordered" evidence="1">
    <location>
        <begin position="214"/>
        <end position="241"/>
    </location>
</feature>
<organism evidence="3 4">
    <name type="scientific">Calocera cornea HHB12733</name>
    <dbReference type="NCBI Taxonomy" id="1353952"/>
    <lineage>
        <taxon>Eukaryota</taxon>
        <taxon>Fungi</taxon>
        <taxon>Dikarya</taxon>
        <taxon>Basidiomycota</taxon>
        <taxon>Agaricomycotina</taxon>
        <taxon>Dacrymycetes</taxon>
        <taxon>Dacrymycetales</taxon>
        <taxon>Dacrymycetaceae</taxon>
        <taxon>Calocera</taxon>
    </lineage>
</organism>
<evidence type="ECO:0000313" key="3">
    <source>
        <dbReference type="EMBL" id="KZT59444.1"/>
    </source>
</evidence>
<feature type="compositionally biased region" description="Polar residues" evidence="1">
    <location>
        <begin position="44"/>
        <end position="53"/>
    </location>
</feature>
<evidence type="ECO:0000259" key="2">
    <source>
        <dbReference type="Pfam" id="PF20149"/>
    </source>
</evidence>
<accession>A0A165HLL4</accession>
<evidence type="ECO:0000256" key="1">
    <source>
        <dbReference type="SAM" id="MobiDB-lite"/>
    </source>
</evidence>
<dbReference type="InParanoid" id="A0A165HLL4"/>
<feature type="region of interest" description="Disordered" evidence="1">
    <location>
        <begin position="1"/>
        <end position="113"/>
    </location>
</feature>
<proteinExistence type="predicted"/>
<reference evidence="3 4" key="1">
    <citation type="journal article" date="2016" name="Mol. Biol. Evol.">
        <title>Comparative Genomics of Early-Diverging Mushroom-Forming Fungi Provides Insights into the Origins of Lignocellulose Decay Capabilities.</title>
        <authorList>
            <person name="Nagy L.G."/>
            <person name="Riley R."/>
            <person name="Tritt A."/>
            <person name="Adam C."/>
            <person name="Daum C."/>
            <person name="Floudas D."/>
            <person name="Sun H."/>
            <person name="Yadav J.S."/>
            <person name="Pangilinan J."/>
            <person name="Larsson K.H."/>
            <person name="Matsuura K."/>
            <person name="Barry K."/>
            <person name="Labutti K."/>
            <person name="Kuo R."/>
            <person name="Ohm R.A."/>
            <person name="Bhattacharya S.S."/>
            <person name="Shirouzu T."/>
            <person name="Yoshinaga Y."/>
            <person name="Martin F.M."/>
            <person name="Grigoriev I.V."/>
            <person name="Hibbett D.S."/>
        </authorList>
    </citation>
    <scope>NUCLEOTIDE SEQUENCE [LARGE SCALE GENOMIC DNA]</scope>
    <source>
        <strain evidence="3 4">HHB12733</strain>
    </source>
</reference>
<feature type="region of interest" description="Disordered" evidence="1">
    <location>
        <begin position="128"/>
        <end position="158"/>
    </location>
</feature>
<name>A0A165HLL4_9BASI</name>
<gene>
    <name evidence="3" type="ORF">CALCODRAFT_481518</name>
</gene>
<sequence>MADPLGDELASAAAASAVKIPPKSTARDESSTATDDHTEDDNATVKTARSSGSVVKDQLRMAMMFSAFKQPAPGRRGAGRDDTSKTEVLESKARVTASDHEESDRNEKAAKGKGRMMFEAVNDSDDAGATIIRDQTGAKRRFLSESDMEEDGPSKRRKPAITVPFASDVQGLKPAGMAMLDDGSFVMVYERFNPGTVVPAAVVKSEPPEILILSSGDEDETSPPRKKAISSAGAGNSLKQTPSITARSTILPRSTVYPGSANTVGKSGVGSASLYGHDIAHKGRAQHQAPKLAQVEKTLLSLAIPLWKVQQGGLNLFPTKKESLEWAETALEAAVAEVVKRGGTDAQKSVNELRENRELHILREISKHPSALLDSVIEAARAEIPIYLQNVFEGKAETVAWRVRRMLSKFNFIYDGYDWVTDERTIPRGAFLSPVMVAVMSAVWKEGMEVCGPLFQDMFDKMPLRMIAIWIYLKSWWSGVGVPVEDVFKEIDVEKTYEAITNNILQFENDKPELCDEMQRNLTARVRAHGVVGGPTSGASFIELD</sequence>
<dbReference type="Pfam" id="PF20149">
    <property type="entry name" value="DUF6532"/>
    <property type="match status" value="1"/>
</dbReference>
<dbReference type="EMBL" id="KV423940">
    <property type="protein sequence ID" value="KZT59444.1"/>
    <property type="molecule type" value="Genomic_DNA"/>
</dbReference>
<feature type="compositionally biased region" description="Basic and acidic residues" evidence="1">
    <location>
        <begin position="25"/>
        <end position="36"/>
    </location>
</feature>
<evidence type="ECO:0000313" key="4">
    <source>
        <dbReference type="Proteomes" id="UP000076842"/>
    </source>
</evidence>
<dbReference type="InterPro" id="IPR045341">
    <property type="entry name" value="DUF6532"/>
</dbReference>
<dbReference type="Proteomes" id="UP000076842">
    <property type="component" value="Unassembled WGS sequence"/>
</dbReference>